<organism evidence="1 2">
    <name type="scientific">Xylaria curta</name>
    <dbReference type="NCBI Taxonomy" id="42375"/>
    <lineage>
        <taxon>Eukaryota</taxon>
        <taxon>Fungi</taxon>
        <taxon>Dikarya</taxon>
        <taxon>Ascomycota</taxon>
        <taxon>Pezizomycotina</taxon>
        <taxon>Sordariomycetes</taxon>
        <taxon>Xylariomycetidae</taxon>
        <taxon>Xylariales</taxon>
        <taxon>Xylariaceae</taxon>
        <taxon>Xylaria</taxon>
    </lineage>
</organism>
<sequence>MTSPPGGVDFEHIENPKTVTRKDYAISKAGNYFLAHEGARRWGKDGSELSLINTLISVCQNPGNLYTPMYNNENWLFVEILKKFVLYGPKQGALTMLYAGFSPQINESTNGTYIWPWGRNIPPARPDVVQAAAEGINIKDRLL</sequence>
<accession>A0ACC1PD13</accession>
<name>A0ACC1PD13_9PEZI</name>
<gene>
    <name evidence="1" type="ORF">NUW58_g3199</name>
</gene>
<dbReference type="EMBL" id="JAPDGR010000470">
    <property type="protein sequence ID" value="KAJ2989963.1"/>
    <property type="molecule type" value="Genomic_DNA"/>
</dbReference>
<comment type="caution">
    <text evidence="1">The sequence shown here is derived from an EMBL/GenBank/DDBJ whole genome shotgun (WGS) entry which is preliminary data.</text>
</comment>
<keyword evidence="2" id="KW-1185">Reference proteome</keyword>
<evidence type="ECO:0000313" key="1">
    <source>
        <dbReference type="EMBL" id="KAJ2989963.1"/>
    </source>
</evidence>
<proteinExistence type="predicted"/>
<protein>
    <submittedName>
        <fullName evidence="1">Uncharacterized protein</fullName>
    </submittedName>
</protein>
<evidence type="ECO:0000313" key="2">
    <source>
        <dbReference type="Proteomes" id="UP001143856"/>
    </source>
</evidence>
<reference evidence="1" key="1">
    <citation type="submission" date="2022-10" db="EMBL/GenBank/DDBJ databases">
        <title>Genome Sequence of Xylaria curta.</title>
        <authorList>
            <person name="Buettner E."/>
        </authorList>
    </citation>
    <scope>NUCLEOTIDE SEQUENCE</scope>
    <source>
        <strain evidence="1">Babe10</strain>
    </source>
</reference>
<dbReference type="Proteomes" id="UP001143856">
    <property type="component" value="Unassembled WGS sequence"/>
</dbReference>